<dbReference type="PROSITE" id="PS50102">
    <property type="entry name" value="RRM"/>
    <property type="match status" value="3"/>
</dbReference>
<feature type="compositionally biased region" description="Gly residues" evidence="3">
    <location>
        <begin position="394"/>
        <end position="406"/>
    </location>
</feature>
<gene>
    <name evidence="5" type="ORF">MVEN_01663300</name>
</gene>
<dbReference type="InterPro" id="IPR052462">
    <property type="entry name" value="SLIRP/GR-RBP-like"/>
</dbReference>
<dbReference type="Proteomes" id="UP000620124">
    <property type="component" value="Unassembled WGS sequence"/>
</dbReference>
<feature type="compositionally biased region" description="Gly residues" evidence="3">
    <location>
        <begin position="352"/>
        <end position="383"/>
    </location>
</feature>
<name>A0A8H6XRH3_9AGAR</name>
<keyword evidence="1 2" id="KW-0694">RNA-binding</keyword>
<dbReference type="OrthoDB" id="439808at2759"/>
<evidence type="ECO:0000256" key="1">
    <source>
        <dbReference type="ARBA" id="ARBA00022884"/>
    </source>
</evidence>
<accession>A0A8H6XRH3</accession>
<reference evidence="5" key="1">
    <citation type="submission" date="2020-05" db="EMBL/GenBank/DDBJ databases">
        <title>Mycena genomes resolve the evolution of fungal bioluminescence.</title>
        <authorList>
            <person name="Tsai I.J."/>
        </authorList>
    </citation>
    <scope>NUCLEOTIDE SEQUENCE</scope>
    <source>
        <strain evidence="5">CCC161011</strain>
    </source>
</reference>
<dbReference type="Pfam" id="PF00076">
    <property type="entry name" value="RRM_1"/>
    <property type="match status" value="3"/>
</dbReference>
<dbReference type="EMBL" id="JACAZI010000014">
    <property type="protein sequence ID" value="KAF7345005.1"/>
    <property type="molecule type" value="Genomic_DNA"/>
</dbReference>
<feature type="domain" description="RRM" evidence="4">
    <location>
        <begin position="67"/>
        <end position="142"/>
    </location>
</feature>
<feature type="region of interest" description="Disordered" evidence="3">
    <location>
        <begin position="331"/>
        <end position="406"/>
    </location>
</feature>
<dbReference type="InterPro" id="IPR012677">
    <property type="entry name" value="Nucleotide-bd_a/b_plait_sf"/>
</dbReference>
<dbReference type="CDD" id="cd00590">
    <property type="entry name" value="RRM_SF"/>
    <property type="match status" value="2"/>
</dbReference>
<feature type="domain" description="RRM" evidence="4">
    <location>
        <begin position="161"/>
        <end position="240"/>
    </location>
</feature>
<organism evidence="5 6">
    <name type="scientific">Mycena venus</name>
    <dbReference type="NCBI Taxonomy" id="2733690"/>
    <lineage>
        <taxon>Eukaryota</taxon>
        <taxon>Fungi</taxon>
        <taxon>Dikarya</taxon>
        <taxon>Basidiomycota</taxon>
        <taxon>Agaricomycotina</taxon>
        <taxon>Agaricomycetes</taxon>
        <taxon>Agaricomycetidae</taxon>
        <taxon>Agaricales</taxon>
        <taxon>Marasmiineae</taxon>
        <taxon>Mycenaceae</taxon>
        <taxon>Mycena</taxon>
    </lineage>
</organism>
<dbReference type="SUPFAM" id="SSF54928">
    <property type="entry name" value="RNA-binding domain, RBD"/>
    <property type="match status" value="2"/>
</dbReference>
<evidence type="ECO:0000256" key="3">
    <source>
        <dbReference type="SAM" id="MobiDB-lite"/>
    </source>
</evidence>
<evidence type="ECO:0000256" key="2">
    <source>
        <dbReference type="PROSITE-ProRule" id="PRU00176"/>
    </source>
</evidence>
<dbReference type="SMART" id="SM00360">
    <property type="entry name" value="RRM"/>
    <property type="match status" value="3"/>
</dbReference>
<evidence type="ECO:0000313" key="5">
    <source>
        <dbReference type="EMBL" id="KAF7345005.1"/>
    </source>
</evidence>
<proteinExistence type="predicted"/>
<evidence type="ECO:0000313" key="6">
    <source>
        <dbReference type="Proteomes" id="UP000620124"/>
    </source>
</evidence>
<dbReference type="Gene3D" id="3.30.70.330">
    <property type="match status" value="3"/>
</dbReference>
<dbReference type="PANTHER" id="PTHR48027">
    <property type="entry name" value="HETEROGENEOUS NUCLEAR RIBONUCLEOPROTEIN 87F-RELATED"/>
    <property type="match status" value="1"/>
</dbReference>
<dbReference type="GO" id="GO:0003723">
    <property type="term" value="F:RNA binding"/>
    <property type="evidence" value="ECO:0007669"/>
    <property type="project" value="UniProtKB-UniRule"/>
</dbReference>
<evidence type="ECO:0000259" key="4">
    <source>
        <dbReference type="PROSITE" id="PS50102"/>
    </source>
</evidence>
<protein>
    <recommendedName>
        <fullName evidence="4">RRM domain-containing protein</fullName>
    </recommendedName>
</protein>
<sequence>MFSNAIRRQARIALGVAVRQTASPSLLARVARPNPISLRALSTTLSRFDAPMANPSGPPRSENPPSRQLFMGNLSYDATEADIRDTVAQFGEVESVRLIVNPDGSSRGFGYVTFLQQSAADECLRTGVQIFGRPLRIDYTAPQNTSRTPTPITRTAAPPGRVLFVGNLPYGTEETDLREKFEPFGPIKSIRIATRPGGEPRGFAHVEYLRDEDSIAAYESFAEEPLYMLDRNVRVDYAPVRPTSTNPPSHRLYFFDYRGNEEALRTTLNEFETSIQRVYFLRSQMTGELTGSGFVEFMSVERATQALQKINGSITPYGPINLEYALNKQRAPQSAAPGGSPYAGRQQNPYAGGYGGGQGGYGQGSYGQQGGYGQQRGGYGGPRGATPGYPPSGGQDGGRGYGGGDY</sequence>
<dbReference type="InterPro" id="IPR035979">
    <property type="entry name" value="RBD_domain_sf"/>
</dbReference>
<comment type="caution">
    <text evidence="5">The sequence shown here is derived from an EMBL/GenBank/DDBJ whole genome shotgun (WGS) entry which is preliminary data.</text>
</comment>
<dbReference type="AlphaFoldDB" id="A0A8H6XRH3"/>
<feature type="domain" description="RRM" evidence="4">
    <location>
        <begin position="250"/>
        <end position="327"/>
    </location>
</feature>
<keyword evidence="6" id="KW-1185">Reference proteome</keyword>
<dbReference type="InterPro" id="IPR000504">
    <property type="entry name" value="RRM_dom"/>
</dbReference>